<dbReference type="InterPro" id="IPR011011">
    <property type="entry name" value="Znf_FYVE_PHD"/>
</dbReference>
<dbReference type="SMART" id="SM00249">
    <property type="entry name" value="PHD"/>
    <property type="match status" value="1"/>
</dbReference>
<accession>A0A8H5DAR1</accession>
<feature type="region of interest" description="Disordered" evidence="5">
    <location>
        <begin position="466"/>
        <end position="520"/>
    </location>
</feature>
<evidence type="ECO:0000256" key="1">
    <source>
        <dbReference type="ARBA" id="ARBA00022723"/>
    </source>
</evidence>
<feature type="compositionally biased region" description="Pro residues" evidence="5">
    <location>
        <begin position="62"/>
        <end position="72"/>
    </location>
</feature>
<organism evidence="7 8">
    <name type="scientific">Leucocoprinus leucothites</name>
    <dbReference type="NCBI Taxonomy" id="201217"/>
    <lineage>
        <taxon>Eukaryota</taxon>
        <taxon>Fungi</taxon>
        <taxon>Dikarya</taxon>
        <taxon>Basidiomycota</taxon>
        <taxon>Agaricomycotina</taxon>
        <taxon>Agaricomycetes</taxon>
        <taxon>Agaricomycetidae</taxon>
        <taxon>Agaricales</taxon>
        <taxon>Agaricineae</taxon>
        <taxon>Agaricaceae</taxon>
        <taxon>Leucocoprinus</taxon>
    </lineage>
</organism>
<dbReference type="Proteomes" id="UP000559027">
    <property type="component" value="Unassembled WGS sequence"/>
</dbReference>
<dbReference type="InterPro" id="IPR019786">
    <property type="entry name" value="Zinc_finger_PHD-type_CS"/>
</dbReference>
<dbReference type="PANTHER" id="PTHR46452">
    <property type="entry name" value="TRANSCRIPTION INITIATION FACTOR TFIID SUBUNIT 3"/>
    <property type="match status" value="1"/>
</dbReference>
<keyword evidence="2 4" id="KW-0863">Zinc-finger</keyword>
<dbReference type="PROSITE" id="PS01359">
    <property type="entry name" value="ZF_PHD_1"/>
    <property type="match status" value="1"/>
</dbReference>
<dbReference type="PANTHER" id="PTHR46452:SF1">
    <property type="entry name" value="TRANSCRIPTION INITIATION FACTOR TFIID SUBUNIT 3"/>
    <property type="match status" value="1"/>
</dbReference>
<evidence type="ECO:0000313" key="8">
    <source>
        <dbReference type="Proteomes" id="UP000559027"/>
    </source>
</evidence>
<name>A0A8H5DAR1_9AGAR</name>
<dbReference type="OrthoDB" id="436852at2759"/>
<feature type="region of interest" description="Disordered" evidence="5">
    <location>
        <begin position="1338"/>
        <end position="1357"/>
    </location>
</feature>
<dbReference type="SUPFAM" id="SSF57903">
    <property type="entry name" value="FYVE/PHD zinc finger"/>
    <property type="match status" value="1"/>
</dbReference>
<feature type="region of interest" description="Disordered" evidence="5">
    <location>
        <begin position="60"/>
        <end position="86"/>
    </location>
</feature>
<feature type="region of interest" description="Disordered" evidence="5">
    <location>
        <begin position="319"/>
        <end position="359"/>
    </location>
</feature>
<feature type="region of interest" description="Disordered" evidence="5">
    <location>
        <begin position="1578"/>
        <end position="1636"/>
    </location>
</feature>
<evidence type="ECO:0000256" key="5">
    <source>
        <dbReference type="SAM" id="MobiDB-lite"/>
    </source>
</evidence>
<sequence length="1693" mass="186701">MSHLIDERTYPGVELECTDRHHNAEGSRHATRKTNIRLRKHWWLDMGTFIHLRTLPATTHPYLPPPPPPPPSQLQQPSTLPDMTSLSSVPRMDGQPETLFHTRPYAHLPTPQSPNNLARYVGDHPQTPQSPLYDLSIEETPTKSQGSKQCITPESSPSYNSRMTPPLRIGFAATPSTRSIDTPSALTPKNIQASTIALDLAALAPSPHIFSPVSAASEQSSRLSSPFIAKLSTVERSARIKQTLSAPTTPIPMDVDDVFSSPPTNPAVGSRLIKGDLMNISSTPRMATPEASTSAAGGEIERIRQALIQDHLAQIQEAENRRPDYLKRSKRPLSDVDSTMYADDGERERGVPVGVTETPNKGRRLKLFQETSEESFEESLMAGGYGRYRTNDWVRQPQPLSLLHANAAGTSNVAEVLVERVEEVPTEKELKKRKRLEAFRSNNKIRPKLTPVDIVGKGRVLLEMPGEDKATAVATPESSPSKKRNGGGKRKRKSIELTPGKDKLSNQAEELDAPNWPDDEFPWRVRKEERSEAKKALEDERLKWIEKFLDRDTDDEDDGEDGSRNVGGGDDEILPSTKWGHVYEHETDKPIPVRMGRGKMVPLLAHPEDPRRAYAKKKSVFPSDPADARAALLAKKSVRALAYRNQRRQRERVEGNDEEGAVICICNGKDDGRELVQCDGCQTWYHLQCIGIRSIAELGREEDAWFCRSCVTRSPSPERPLLPIVHQEPTFVPTDDAPRVRRTQDPTLYQPLHNSPLWNPPRVPKTPTRGGRRPDYDMSSSSDSSRLPSTPQNSSHDIRLYNTPGPFDHHPSASADDPPFDPNSTPSRGIKFGAFATPKSNPWSIRAGGLFHTPSRHHSRGSFGRSFGSLEDMGGSFGAFDGLTRYPTVEDSPIRRSAGSQREGPRMSVRKVPESPLLSRPQLVPLRPAPEESPVVRFQPQREVPRFHGPPSREDGAYMRLFITGPISEEIVKLAVLLWTAYSPLSKKTYVLHLHTKFPPSESAPPTADYCWKTYALKLERDLEQLREKYDDQRAGNGNDPVPEITSSVASSIAQASSGVVPANTSKKKAKTKKVPGKNIDVMSVIAPSQRTQPYPRADPQSVTQGLQDQIVVDFPRNSQLLLALRAFEKVINDRGEDESTLLRATLHTLRTIARILRPVLERPTSASQMMIATLGRVLQHVIVTVLHSKPTSQQLDIAGRLELSFVDKIFDCLINDMFGPIIQAFKRMSMCFLSDLLGNISSTPHNSTSRTPRDGPDKSLHNLHSVDLRPALLGLFQTLVDSLRLGSSSRSLNRKGSEDHALSTRRAVSLSSLKASLILEVVRELERILFNSEEVDVGAKDPDTEPGGADSGNHGTTAEARVLGSTVPDSTDPLYAARVKRRLIAKDTLWYLCSLMHILADLPIPEGLKSPIGVIPNARSGLSAFTPASSSLEATDLNVTRNDGDGMVLLSLLHEAILSGLYDLVLKCQPVVPPLSSTQTLKDTDPNSCSLPGASFRREEVLEPETIDLNEHHHQSKFDNVRNNVVHNPEGQSDSHAPIASKYKVSVLNTEMSLASGREEAIMDSQAQGQHYAINSQESEVGDPGGREPEFTPLTLLRDDNNNKPCSNNTSGSGLNTTTTTTGSTSLPERESQSVELGVYSSVSDMAGSGSANTMTSVTGECLIDDTGFTMLLGVVERYILDPERSPDEFEI</sequence>
<feature type="region of interest" description="Disordered" evidence="5">
    <location>
        <begin position="718"/>
        <end position="828"/>
    </location>
</feature>
<dbReference type="InterPro" id="IPR019787">
    <property type="entry name" value="Znf_PHD-finger"/>
</dbReference>
<feature type="compositionally biased region" description="Polar residues" evidence="5">
    <location>
        <begin position="142"/>
        <end position="163"/>
    </location>
</feature>
<evidence type="ECO:0000256" key="4">
    <source>
        <dbReference type="PROSITE-ProRule" id="PRU00146"/>
    </source>
</evidence>
<dbReference type="Gene3D" id="3.30.40.10">
    <property type="entry name" value="Zinc/RING finger domain, C3HC4 (zinc finger)"/>
    <property type="match status" value="1"/>
</dbReference>
<dbReference type="CDD" id="cd15522">
    <property type="entry name" value="PHD_TAF3"/>
    <property type="match status" value="1"/>
</dbReference>
<feature type="compositionally biased region" description="Low complexity" evidence="5">
    <location>
        <begin position="1608"/>
        <end position="1628"/>
    </location>
</feature>
<gene>
    <name evidence="7" type="ORF">D9756_004314</name>
</gene>
<keyword evidence="1" id="KW-0479">Metal-binding</keyword>
<feature type="domain" description="PHD-type" evidence="6">
    <location>
        <begin position="661"/>
        <end position="713"/>
    </location>
</feature>
<proteinExistence type="predicted"/>
<evidence type="ECO:0000256" key="3">
    <source>
        <dbReference type="ARBA" id="ARBA00022833"/>
    </source>
</evidence>
<reference evidence="7 8" key="1">
    <citation type="journal article" date="2020" name="ISME J.">
        <title>Uncovering the hidden diversity of litter-decomposition mechanisms in mushroom-forming fungi.</title>
        <authorList>
            <person name="Floudas D."/>
            <person name="Bentzer J."/>
            <person name="Ahren D."/>
            <person name="Johansson T."/>
            <person name="Persson P."/>
            <person name="Tunlid A."/>
        </authorList>
    </citation>
    <scope>NUCLEOTIDE SEQUENCE [LARGE SCALE GENOMIC DNA]</scope>
    <source>
        <strain evidence="7 8">CBS 146.42</strain>
    </source>
</reference>
<evidence type="ECO:0000313" key="7">
    <source>
        <dbReference type="EMBL" id="KAF5355831.1"/>
    </source>
</evidence>
<feature type="region of interest" description="Disordered" evidence="5">
    <location>
        <begin position="140"/>
        <end position="165"/>
    </location>
</feature>
<keyword evidence="8" id="KW-1185">Reference proteome</keyword>
<feature type="compositionally biased region" description="Basic residues" evidence="5">
    <location>
        <begin position="481"/>
        <end position="493"/>
    </location>
</feature>
<dbReference type="GO" id="GO:0045944">
    <property type="term" value="P:positive regulation of transcription by RNA polymerase II"/>
    <property type="evidence" value="ECO:0007669"/>
    <property type="project" value="TreeGrafter"/>
</dbReference>
<dbReference type="InterPro" id="IPR001965">
    <property type="entry name" value="Znf_PHD"/>
</dbReference>
<feature type="compositionally biased region" description="Acidic residues" evidence="5">
    <location>
        <begin position="509"/>
        <end position="520"/>
    </location>
</feature>
<dbReference type="PROSITE" id="PS50016">
    <property type="entry name" value="ZF_PHD_2"/>
    <property type="match status" value="1"/>
</dbReference>
<evidence type="ECO:0000259" key="6">
    <source>
        <dbReference type="PROSITE" id="PS50016"/>
    </source>
</evidence>
<dbReference type="Pfam" id="PF00628">
    <property type="entry name" value="PHD"/>
    <property type="match status" value="1"/>
</dbReference>
<dbReference type="InterPro" id="IPR013083">
    <property type="entry name" value="Znf_RING/FYVE/PHD"/>
</dbReference>
<keyword evidence="3" id="KW-0862">Zinc</keyword>
<evidence type="ECO:0000256" key="2">
    <source>
        <dbReference type="ARBA" id="ARBA00022771"/>
    </source>
</evidence>
<dbReference type="GO" id="GO:0005669">
    <property type="term" value="C:transcription factor TFIID complex"/>
    <property type="evidence" value="ECO:0007669"/>
    <property type="project" value="TreeGrafter"/>
</dbReference>
<feature type="compositionally biased region" description="Low complexity" evidence="5">
    <location>
        <begin position="777"/>
        <end position="791"/>
    </location>
</feature>
<feature type="region of interest" description="Disordered" evidence="5">
    <location>
        <begin position="890"/>
        <end position="914"/>
    </location>
</feature>
<dbReference type="EMBL" id="JAACJO010000007">
    <property type="protein sequence ID" value="KAF5355831.1"/>
    <property type="molecule type" value="Genomic_DNA"/>
</dbReference>
<feature type="region of interest" description="Disordered" evidence="5">
    <location>
        <begin position="552"/>
        <end position="576"/>
    </location>
</feature>
<comment type="caution">
    <text evidence="7">The sequence shown here is derived from an EMBL/GenBank/DDBJ whole genome shotgun (WGS) entry which is preliminary data.</text>
</comment>
<protein>
    <recommendedName>
        <fullName evidence="6">PHD-type domain-containing protein</fullName>
    </recommendedName>
</protein>
<dbReference type="GO" id="GO:0008270">
    <property type="term" value="F:zinc ion binding"/>
    <property type="evidence" value="ECO:0007669"/>
    <property type="project" value="UniProtKB-KW"/>
</dbReference>